<dbReference type="EMBL" id="JACBAZ010000004">
    <property type="protein sequence ID" value="NWK56205.1"/>
    <property type="molecule type" value="Genomic_DNA"/>
</dbReference>
<dbReference type="SUPFAM" id="SSF46689">
    <property type="entry name" value="Homeodomain-like"/>
    <property type="match status" value="2"/>
</dbReference>
<protein>
    <submittedName>
        <fullName evidence="5">AraC family transcriptional regulator</fullName>
    </submittedName>
</protein>
<comment type="caution">
    <text evidence="5">The sequence shown here is derived from an EMBL/GenBank/DDBJ whole genome shotgun (WGS) entry which is preliminary data.</text>
</comment>
<evidence type="ECO:0000256" key="2">
    <source>
        <dbReference type="ARBA" id="ARBA00023125"/>
    </source>
</evidence>
<name>A0A851GM19_9BACT</name>
<dbReference type="GO" id="GO:0003700">
    <property type="term" value="F:DNA-binding transcription factor activity"/>
    <property type="evidence" value="ECO:0007669"/>
    <property type="project" value="InterPro"/>
</dbReference>
<dbReference type="RefSeq" id="WP_178932962.1">
    <property type="nucleotide sequence ID" value="NZ_JACBAZ010000004.1"/>
</dbReference>
<dbReference type="InterPro" id="IPR013096">
    <property type="entry name" value="Cupin_2"/>
</dbReference>
<dbReference type="InterPro" id="IPR020449">
    <property type="entry name" value="Tscrpt_reg_AraC-type_HTH"/>
</dbReference>
<evidence type="ECO:0000259" key="4">
    <source>
        <dbReference type="PROSITE" id="PS01124"/>
    </source>
</evidence>
<dbReference type="SMART" id="SM00342">
    <property type="entry name" value="HTH_ARAC"/>
    <property type="match status" value="1"/>
</dbReference>
<evidence type="ECO:0000313" key="6">
    <source>
        <dbReference type="Proteomes" id="UP000557872"/>
    </source>
</evidence>
<dbReference type="InterPro" id="IPR009057">
    <property type="entry name" value="Homeodomain-like_sf"/>
</dbReference>
<organism evidence="5 6">
    <name type="scientific">Oceaniferula marina</name>
    <dbReference type="NCBI Taxonomy" id="2748318"/>
    <lineage>
        <taxon>Bacteria</taxon>
        <taxon>Pseudomonadati</taxon>
        <taxon>Verrucomicrobiota</taxon>
        <taxon>Verrucomicrobiia</taxon>
        <taxon>Verrucomicrobiales</taxon>
        <taxon>Verrucomicrobiaceae</taxon>
        <taxon>Oceaniferula</taxon>
    </lineage>
</organism>
<dbReference type="PRINTS" id="PR00032">
    <property type="entry name" value="HTHARAC"/>
</dbReference>
<keyword evidence="6" id="KW-1185">Reference proteome</keyword>
<proteinExistence type="predicted"/>
<accession>A0A851GM19</accession>
<keyword evidence="1" id="KW-0805">Transcription regulation</keyword>
<dbReference type="SUPFAM" id="SSF51215">
    <property type="entry name" value="Regulatory protein AraC"/>
    <property type="match status" value="1"/>
</dbReference>
<dbReference type="Gene3D" id="1.10.10.60">
    <property type="entry name" value="Homeodomain-like"/>
    <property type="match status" value="2"/>
</dbReference>
<sequence>MDFISQEEAGGGYRWRNIPYDPLFSGASFHVLCGYRMQLGREWKNQSVRTHYARLYYVEEGEAVLEFDDEVLRLRPGYLYLIPSNVFHRHRCEESITLMWCHFRAEMHDGIGLFEMLRVPRELKVESRQEVESNFRELLAAMEVHSGWGELKRTQQLLGLLMPFLAADSDSLLRHDRASYLPVFRYLDSHLHEGLGLDVLAEQMGLSPEHFCRVFKRDFQVTPMRYVMRRRVHLAQQLLCQTNLKHYDISDRCGFSDTYHFSKVFKQMVGVTPSAYRGQHVS</sequence>
<dbReference type="PANTHER" id="PTHR43280:SF2">
    <property type="entry name" value="HTH-TYPE TRANSCRIPTIONAL REGULATOR EXSA"/>
    <property type="match status" value="1"/>
</dbReference>
<dbReference type="PROSITE" id="PS01124">
    <property type="entry name" value="HTH_ARAC_FAMILY_2"/>
    <property type="match status" value="1"/>
</dbReference>
<dbReference type="Gene3D" id="2.60.120.10">
    <property type="entry name" value="Jelly Rolls"/>
    <property type="match status" value="1"/>
</dbReference>
<feature type="domain" description="HTH araC/xylS-type" evidence="4">
    <location>
        <begin position="181"/>
        <end position="279"/>
    </location>
</feature>
<dbReference type="GO" id="GO:0043565">
    <property type="term" value="F:sequence-specific DNA binding"/>
    <property type="evidence" value="ECO:0007669"/>
    <property type="project" value="InterPro"/>
</dbReference>
<dbReference type="InterPro" id="IPR037923">
    <property type="entry name" value="HTH-like"/>
</dbReference>
<dbReference type="Pfam" id="PF07883">
    <property type="entry name" value="Cupin_2"/>
    <property type="match status" value="1"/>
</dbReference>
<dbReference type="Proteomes" id="UP000557872">
    <property type="component" value="Unassembled WGS sequence"/>
</dbReference>
<dbReference type="PANTHER" id="PTHR43280">
    <property type="entry name" value="ARAC-FAMILY TRANSCRIPTIONAL REGULATOR"/>
    <property type="match status" value="1"/>
</dbReference>
<evidence type="ECO:0000313" key="5">
    <source>
        <dbReference type="EMBL" id="NWK56205.1"/>
    </source>
</evidence>
<evidence type="ECO:0000256" key="1">
    <source>
        <dbReference type="ARBA" id="ARBA00023015"/>
    </source>
</evidence>
<dbReference type="AlphaFoldDB" id="A0A851GM19"/>
<reference evidence="5 6" key="1">
    <citation type="submission" date="2020-07" db="EMBL/GenBank/DDBJ databases">
        <title>Roseicoccus Jingziensis gen. nov., sp. nov., isolated from coastal seawater.</title>
        <authorList>
            <person name="Feng X."/>
        </authorList>
    </citation>
    <scope>NUCLEOTIDE SEQUENCE [LARGE SCALE GENOMIC DNA]</scope>
    <source>
        <strain evidence="5 6">N1E253</strain>
    </source>
</reference>
<evidence type="ECO:0000256" key="3">
    <source>
        <dbReference type="ARBA" id="ARBA00023163"/>
    </source>
</evidence>
<keyword evidence="3" id="KW-0804">Transcription</keyword>
<dbReference type="Pfam" id="PF12833">
    <property type="entry name" value="HTH_18"/>
    <property type="match status" value="1"/>
</dbReference>
<dbReference type="InterPro" id="IPR014710">
    <property type="entry name" value="RmlC-like_jellyroll"/>
</dbReference>
<dbReference type="InterPro" id="IPR018060">
    <property type="entry name" value="HTH_AraC"/>
</dbReference>
<keyword evidence="2" id="KW-0238">DNA-binding</keyword>
<gene>
    <name evidence="5" type="ORF">HW115_11335</name>
</gene>